<dbReference type="EMBL" id="JACHCE010000005">
    <property type="protein sequence ID" value="MBB5637371.1"/>
    <property type="molecule type" value="Genomic_DNA"/>
</dbReference>
<reference evidence="2 3" key="1">
    <citation type="submission" date="2020-08" db="EMBL/GenBank/DDBJ databases">
        <title>Genomic Encyclopedia of Type Strains, Phase IV (KMG-V): Genome sequencing to study the core and pangenomes of soil and plant-associated prokaryotes.</title>
        <authorList>
            <person name="Whitman W."/>
        </authorList>
    </citation>
    <scope>NUCLEOTIDE SEQUENCE [LARGE SCALE GENOMIC DNA]</scope>
    <source>
        <strain evidence="2 3">S3M1</strain>
    </source>
</reference>
<accession>A0A7W9DZU9</accession>
<sequence length="425" mass="45452">MIKNSHIPALAVLLFITFTACKKGGTDPVTPTPPVVVKPGDTTVAPPVVIGRVLNLGNGSGDLTIDGKTLSIQPNDLIKIKGGVYTSISIRNINASSTVNVQNDGLVEIAGSNDHILLNNISNLTISGTGTPGISRGFVSRDNAQHRSIIITGAAQNLTIQNFAFRNIGDYVIYFNNAQGVYDGTKASFSDQIHFLNIDCDNTGTFLQMQGGVDNGVITGLVRNLEIAYLNFQNSDCGAAVIVDNADGYNIHHNTVNNINSNNNNHNGIFTVKGTGAFHHNLIHNHQGNALRAWVRSLGSTPKQVLIYNNTVVNSRKYSAFETQSFQNEIISGVTTYANCKVYSNICGDLNLSKDWVGVVVDVYNLFGGTCDVYNNTGFNFPAPSLTSNIVNQQSVTVPTATNNVYYPNAASAGIANTANLTIQP</sequence>
<evidence type="ECO:0000313" key="2">
    <source>
        <dbReference type="EMBL" id="MBB5637371.1"/>
    </source>
</evidence>
<dbReference type="InterPro" id="IPR012334">
    <property type="entry name" value="Pectin_lyas_fold"/>
</dbReference>
<proteinExistence type="predicted"/>
<dbReference type="AlphaFoldDB" id="A0A7W9DZU9"/>
<keyword evidence="1" id="KW-0732">Signal</keyword>
<dbReference type="SUPFAM" id="SSF51126">
    <property type="entry name" value="Pectin lyase-like"/>
    <property type="match status" value="1"/>
</dbReference>
<dbReference type="RefSeq" id="WP_183883252.1">
    <property type="nucleotide sequence ID" value="NZ_JACHCE010000005.1"/>
</dbReference>
<dbReference type="Gene3D" id="2.160.20.10">
    <property type="entry name" value="Single-stranded right-handed beta-helix, Pectin lyase-like"/>
    <property type="match status" value="1"/>
</dbReference>
<dbReference type="InterPro" id="IPR011050">
    <property type="entry name" value="Pectin_lyase_fold/virulence"/>
</dbReference>
<dbReference type="Proteomes" id="UP000537204">
    <property type="component" value="Unassembled WGS sequence"/>
</dbReference>
<dbReference type="PROSITE" id="PS51257">
    <property type="entry name" value="PROKAR_LIPOPROTEIN"/>
    <property type="match status" value="1"/>
</dbReference>
<name>A0A7W9DZU9_9SPHI</name>
<gene>
    <name evidence="2" type="ORF">HDE68_003286</name>
</gene>
<evidence type="ECO:0000313" key="3">
    <source>
        <dbReference type="Proteomes" id="UP000537204"/>
    </source>
</evidence>
<organism evidence="2 3">
    <name type="scientific">Pedobacter cryoconitis</name>
    <dbReference type="NCBI Taxonomy" id="188932"/>
    <lineage>
        <taxon>Bacteria</taxon>
        <taxon>Pseudomonadati</taxon>
        <taxon>Bacteroidota</taxon>
        <taxon>Sphingobacteriia</taxon>
        <taxon>Sphingobacteriales</taxon>
        <taxon>Sphingobacteriaceae</taxon>
        <taxon>Pedobacter</taxon>
    </lineage>
</organism>
<comment type="caution">
    <text evidence="2">The sequence shown here is derived from an EMBL/GenBank/DDBJ whole genome shotgun (WGS) entry which is preliminary data.</text>
</comment>
<feature type="chain" id="PRO_5031465596" description="Parallel beta helix pectate lyase-like protein" evidence="1">
    <location>
        <begin position="23"/>
        <end position="425"/>
    </location>
</feature>
<feature type="signal peptide" evidence="1">
    <location>
        <begin position="1"/>
        <end position="22"/>
    </location>
</feature>
<evidence type="ECO:0000256" key="1">
    <source>
        <dbReference type="SAM" id="SignalP"/>
    </source>
</evidence>
<protein>
    <recommendedName>
        <fullName evidence="4">Parallel beta helix pectate lyase-like protein</fullName>
    </recommendedName>
</protein>
<evidence type="ECO:0008006" key="4">
    <source>
        <dbReference type="Google" id="ProtNLM"/>
    </source>
</evidence>